<dbReference type="KEGG" id="ssl:SS1G_02601"/>
<name>A7EBB5_SCLS1</name>
<dbReference type="AlphaFoldDB" id="A7EBB5"/>
<dbReference type="RefSeq" id="XP_001596381.1">
    <property type="nucleotide sequence ID" value="XM_001596331.1"/>
</dbReference>
<dbReference type="HOGENOM" id="CLU_2321758_0_0_1"/>
<dbReference type="GeneID" id="5492141"/>
<sequence length="99" mass="11281">MLISLVLKGAFLRLNLKDHYKSDAADREGYKISSKNFKITYSINSKEREADPCHKTGRIDKVTDLIAEQGMALRKQNPRRGYTTIPFLRGVKVQVQVAE</sequence>
<dbReference type="EMBL" id="CH476623">
    <property type="protein sequence ID" value="EDN99743.1"/>
    <property type="molecule type" value="Genomic_DNA"/>
</dbReference>
<proteinExistence type="predicted"/>
<evidence type="ECO:0000313" key="1">
    <source>
        <dbReference type="EMBL" id="EDN99743.1"/>
    </source>
</evidence>
<gene>
    <name evidence="1" type="ORF">SS1G_02601</name>
</gene>
<dbReference type="Proteomes" id="UP000001312">
    <property type="component" value="Unassembled WGS sequence"/>
</dbReference>
<protein>
    <submittedName>
        <fullName evidence="1">Uncharacterized protein</fullName>
    </submittedName>
</protein>
<keyword evidence="2" id="KW-1185">Reference proteome</keyword>
<organism evidence="1 2">
    <name type="scientific">Sclerotinia sclerotiorum (strain ATCC 18683 / 1980 / Ss-1)</name>
    <name type="common">White mold</name>
    <name type="synonym">Whetzelinia sclerotiorum</name>
    <dbReference type="NCBI Taxonomy" id="665079"/>
    <lineage>
        <taxon>Eukaryota</taxon>
        <taxon>Fungi</taxon>
        <taxon>Dikarya</taxon>
        <taxon>Ascomycota</taxon>
        <taxon>Pezizomycotina</taxon>
        <taxon>Leotiomycetes</taxon>
        <taxon>Helotiales</taxon>
        <taxon>Sclerotiniaceae</taxon>
        <taxon>Sclerotinia</taxon>
    </lineage>
</organism>
<evidence type="ECO:0000313" key="2">
    <source>
        <dbReference type="Proteomes" id="UP000001312"/>
    </source>
</evidence>
<accession>A7EBB5</accession>
<reference evidence="2" key="1">
    <citation type="journal article" date="2011" name="PLoS Genet.">
        <title>Genomic analysis of the necrotrophic fungal pathogens Sclerotinia sclerotiorum and Botrytis cinerea.</title>
        <authorList>
            <person name="Amselem J."/>
            <person name="Cuomo C.A."/>
            <person name="van Kan J.A."/>
            <person name="Viaud M."/>
            <person name="Benito E.P."/>
            <person name="Couloux A."/>
            <person name="Coutinho P.M."/>
            <person name="de Vries R.P."/>
            <person name="Dyer P.S."/>
            <person name="Fillinger S."/>
            <person name="Fournier E."/>
            <person name="Gout L."/>
            <person name="Hahn M."/>
            <person name="Kohn L."/>
            <person name="Lapalu N."/>
            <person name="Plummer K.M."/>
            <person name="Pradier J.M."/>
            <person name="Quevillon E."/>
            <person name="Sharon A."/>
            <person name="Simon A."/>
            <person name="ten Have A."/>
            <person name="Tudzynski B."/>
            <person name="Tudzynski P."/>
            <person name="Wincker P."/>
            <person name="Andrew M."/>
            <person name="Anthouard V."/>
            <person name="Beever R.E."/>
            <person name="Beffa R."/>
            <person name="Benoit I."/>
            <person name="Bouzid O."/>
            <person name="Brault B."/>
            <person name="Chen Z."/>
            <person name="Choquer M."/>
            <person name="Collemare J."/>
            <person name="Cotton P."/>
            <person name="Danchin E.G."/>
            <person name="Da Silva C."/>
            <person name="Gautier A."/>
            <person name="Giraud C."/>
            <person name="Giraud T."/>
            <person name="Gonzalez C."/>
            <person name="Grossetete S."/>
            <person name="Guldener U."/>
            <person name="Henrissat B."/>
            <person name="Howlett B.J."/>
            <person name="Kodira C."/>
            <person name="Kretschmer M."/>
            <person name="Lappartient A."/>
            <person name="Leroch M."/>
            <person name="Levis C."/>
            <person name="Mauceli E."/>
            <person name="Neuveglise C."/>
            <person name="Oeser B."/>
            <person name="Pearson M."/>
            <person name="Poulain J."/>
            <person name="Poussereau N."/>
            <person name="Quesneville H."/>
            <person name="Rascle C."/>
            <person name="Schumacher J."/>
            <person name="Segurens B."/>
            <person name="Sexton A."/>
            <person name="Silva E."/>
            <person name="Sirven C."/>
            <person name="Soanes D.M."/>
            <person name="Talbot N.J."/>
            <person name="Templeton M."/>
            <person name="Yandava C."/>
            <person name="Yarden O."/>
            <person name="Zeng Q."/>
            <person name="Rollins J.A."/>
            <person name="Lebrun M.H."/>
            <person name="Dickman M."/>
        </authorList>
    </citation>
    <scope>NUCLEOTIDE SEQUENCE [LARGE SCALE GENOMIC DNA]</scope>
    <source>
        <strain evidence="2">ATCC 18683 / 1980 / Ss-1</strain>
    </source>
</reference>
<dbReference type="InParanoid" id="A7EBB5"/>